<evidence type="ECO:0000313" key="5">
    <source>
        <dbReference type="EMBL" id="ETV69778.1"/>
    </source>
</evidence>
<comment type="subcellular location">
    <subcellularLocation>
        <location evidence="1">Host cell</location>
    </subcellularLocation>
    <subcellularLocation>
        <location evidence="2">Secreted</location>
    </subcellularLocation>
</comment>
<keyword evidence="3" id="KW-0964">Secreted</keyword>
<gene>
    <name evidence="5" type="ORF">H257_14603</name>
</gene>
<sequence>MHGHFEVLPLHWNGRLMQMWNQLMASSDEKIHVIVSTAAQEAVRQAAAVGIVAVASQTWIDQVPKINYRSAREHHANMLTGTAVVDLGYLVTTATCNQLLPLQQLAVVCCEWFDSCHLTQEGNLQEKAFNNDPFFEMPRLFCVVVGSTGCLFPVTIREDETVSVLKDKIAIKAMYQFPADEMDLFKAKDGTGFSCEAAAAVTLADLQDVQRFEAMGPALSIKKAFGGTFPPNEEEVYVFAVAPEQPAASSAASLVEIDEGVCKKHKRDEDEGSLSISKLTFPKITELGYSMKGWMLPPVDGVPRQNIPDFEWMDGVNETDSRNVQRYKDYVAYMLRDFPQLMITTTVHLGLSTPWANPDADSRGPPTLVMVIELKKHDTLSVANIAQTVGYLLAAHTLFDKQAYRPTPVGMDHQKLTRETAWQYIRRHCEYVNSVL</sequence>
<dbReference type="GO" id="GO:0005576">
    <property type="term" value="C:extracellular region"/>
    <property type="evidence" value="ECO:0007669"/>
    <property type="project" value="UniProtKB-SubCell"/>
</dbReference>
<dbReference type="VEuPathDB" id="FungiDB:H257_14603"/>
<evidence type="ECO:0000256" key="1">
    <source>
        <dbReference type="ARBA" id="ARBA00004340"/>
    </source>
</evidence>
<reference evidence="5" key="1">
    <citation type="submission" date="2013-12" db="EMBL/GenBank/DDBJ databases">
        <title>The Genome Sequence of Aphanomyces astaci APO3.</title>
        <authorList>
            <consortium name="The Broad Institute Genomics Platform"/>
            <person name="Russ C."/>
            <person name="Tyler B."/>
            <person name="van West P."/>
            <person name="Dieguez-Uribeondo J."/>
            <person name="Young S.K."/>
            <person name="Zeng Q."/>
            <person name="Gargeya S."/>
            <person name="Fitzgerald M."/>
            <person name="Abouelleil A."/>
            <person name="Alvarado L."/>
            <person name="Chapman S.B."/>
            <person name="Gainer-Dewar J."/>
            <person name="Goldberg J."/>
            <person name="Griggs A."/>
            <person name="Gujja S."/>
            <person name="Hansen M."/>
            <person name="Howarth C."/>
            <person name="Imamovic A."/>
            <person name="Ireland A."/>
            <person name="Larimer J."/>
            <person name="McCowan C."/>
            <person name="Murphy C."/>
            <person name="Pearson M."/>
            <person name="Poon T.W."/>
            <person name="Priest M."/>
            <person name="Roberts A."/>
            <person name="Saif S."/>
            <person name="Shea T."/>
            <person name="Sykes S."/>
            <person name="Wortman J."/>
            <person name="Nusbaum C."/>
            <person name="Birren B."/>
        </authorList>
    </citation>
    <scope>NUCLEOTIDE SEQUENCE [LARGE SCALE GENOMIC DNA]</scope>
    <source>
        <strain evidence="5">APO3</strain>
    </source>
</reference>
<dbReference type="EMBL" id="KI913172">
    <property type="protein sequence ID" value="ETV69778.1"/>
    <property type="molecule type" value="Genomic_DNA"/>
</dbReference>
<dbReference type="GeneID" id="20816599"/>
<accession>W4FSZ8</accession>
<dbReference type="AlphaFoldDB" id="W4FSZ8"/>
<dbReference type="RefSeq" id="XP_009840792.1">
    <property type="nucleotide sequence ID" value="XM_009842490.1"/>
</dbReference>
<proteinExistence type="predicted"/>
<dbReference type="Pfam" id="PF20147">
    <property type="entry name" value="Crinkler"/>
    <property type="match status" value="1"/>
</dbReference>
<evidence type="ECO:0000256" key="3">
    <source>
        <dbReference type="ARBA" id="ARBA00022525"/>
    </source>
</evidence>
<dbReference type="CDD" id="cd17039">
    <property type="entry name" value="Ubl_ubiquitin_like"/>
    <property type="match status" value="1"/>
</dbReference>
<evidence type="ECO:0000256" key="2">
    <source>
        <dbReference type="ARBA" id="ARBA00004613"/>
    </source>
</evidence>
<name>W4FSZ8_APHAT</name>
<protein>
    <recommendedName>
        <fullName evidence="4">Crinkler effector protein N-terminal domain-containing protein</fullName>
    </recommendedName>
</protein>
<dbReference type="GO" id="GO:0043657">
    <property type="term" value="C:host cell"/>
    <property type="evidence" value="ECO:0007669"/>
    <property type="project" value="UniProtKB-SubCell"/>
</dbReference>
<feature type="domain" description="Crinkler effector protein N-terminal" evidence="4">
    <location>
        <begin position="139"/>
        <end position="239"/>
    </location>
</feature>
<dbReference type="InterPro" id="IPR045379">
    <property type="entry name" value="Crinkler_N"/>
</dbReference>
<evidence type="ECO:0000259" key="4">
    <source>
        <dbReference type="Pfam" id="PF20147"/>
    </source>
</evidence>
<dbReference type="OrthoDB" id="127012at2759"/>
<organism evidence="5">
    <name type="scientific">Aphanomyces astaci</name>
    <name type="common">Crayfish plague agent</name>
    <dbReference type="NCBI Taxonomy" id="112090"/>
    <lineage>
        <taxon>Eukaryota</taxon>
        <taxon>Sar</taxon>
        <taxon>Stramenopiles</taxon>
        <taxon>Oomycota</taxon>
        <taxon>Saprolegniomycetes</taxon>
        <taxon>Saprolegniales</taxon>
        <taxon>Verrucalvaceae</taxon>
        <taxon>Aphanomyces</taxon>
    </lineage>
</organism>